<gene>
    <name evidence="4" type="ORF">I2H36_05165</name>
</gene>
<reference evidence="4 5" key="1">
    <citation type="submission" date="2020-11" db="EMBL/GenBank/DDBJ databases">
        <authorList>
            <person name="Kim M.K."/>
        </authorList>
    </citation>
    <scope>NUCLEOTIDE SEQUENCE [LARGE SCALE GENOMIC DNA]</scope>
    <source>
        <strain evidence="4 5">BT290</strain>
    </source>
</reference>
<protein>
    <submittedName>
        <fullName evidence="4">Acyltransferase</fullName>
    </submittedName>
</protein>
<feature type="transmembrane region" description="Helical" evidence="1">
    <location>
        <begin position="237"/>
        <end position="253"/>
    </location>
</feature>
<feature type="domain" description="Acyltransferase 3" evidence="2">
    <location>
        <begin position="15"/>
        <end position="324"/>
    </location>
</feature>
<feature type="transmembrane region" description="Helical" evidence="1">
    <location>
        <begin position="177"/>
        <end position="197"/>
    </location>
</feature>
<evidence type="ECO:0000256" key="1">
    <source>
        <dbReference type="SAM" id="Phobius"/>
    </source>
</evidence>
<evidence type="ECO:0000313" key="5">
    <source>
        <dbReference type="Proteomes" id="UP000611708"/>
    </source>
</evidence>
<dbReference type="RefSeq" id="WP_196262805.1">
    <property type="nucleotide sequence ID" value="NZ_JADQDN010000002.1"/>
</dbReference>
<evidence type="ECO:0000259" key="2">
    <source>
        <dbReference type="Pfam" id="PF01757"/>
    </source>
</evidence>
<dbReference type="Pfam" id="PF19040">
    <property type="entry name" value="SGNH"/>
    <property type="match status" value="1"/>
</dbReference>
<feature type="transmembrane region" description="Helical" evidence="1">
    <location>
        <begin position="297"/>
        <end position="317"/>
    </location>
</feature>
<name>A0ABS0HPU0_9HYPH</name>
<dbReference type="GO" id="GO:0016746">
    <property type="term" value="F:acyltransferase activity"/>
    <property type="evidence" value="ECO:0007669"/>
    <property type="project" value="UniProtKB-KW"/>
</dbReference>
<keyword evidence="5" id="KW-1185">Reference proteome</keyword>
<accession>A0ABS0HPU0</accession>
<dbReference type="InterPro" id="IPR043968">
    <property type="entry name" value="SGNH"/>
</dbReference>
<comment type="caution">
    <text evidence="4">The sequence shown here is derived from an EMBL/GenBank/DDBJ whole genome shotgun (WGS) entry which is preliminary data.</text>
</comment>
<feature type="transmembrane region" description="Helical" evidence="1">
    <location>
        <begin position="203"/>
        <end position="225"/>
    </location>
</feature>
<keyword evidence="4" id="KW-0012">Acyltransferase</keyword>
<feature type="domain" description="SGNH" evidence="3">
    <location>
        <begin position="434"/>
        <end position="654"/>
    </location>
</feature>
<keyword evidence="1" id="KW-1133">Transmembrane helix</keyword>
<dbReference type="EMBL" id="JADQDN010000002">
    <property type="protein sequence ID" value="MBF9195414.1"/>
    <property type="molecule type" value="Genomic_DNA"/>
</dbReference>
<feature type="transmembrane region" description="Helical" evidence="1">
    <location>
        <begin position="362"/>
        <end position="382"/>
    </location>
</feature>
<feature type="transmembrane region" description="Helical" evidence="1">
    <location>
        <begin position="152"/>
        <end position="170"/>
    </location>
</feature>
<dbReference type="PANTHER" id="PTHR23028:SF53">
    <property type="entry name" value="ACYL_TRANSF_3 DOMAIN-CONTAINING PROTEIN"/>
    <property type="match status" value="1"/>
</dbReference>
<proteinExistence type="predicted"/>
<feature type="transmembrane region" description="Helical" evidence="1">
    <location>
        <begin position="259"/>
        <end position="276"/>
    </location>
</feature>
<dbReference type="InterPro" id="IPR002656">
    <property type="entry name" value="Acyl_transf_3_dom"/>
</dbReference>
<keyword evidence="4" id="KW-0808">Transferase</keyword>
<evidence type="ECO:0000313" key="4">
    <source>
        <dbReference type="EMBL" id="MBF9195414.1"/>
    </source>
</evidence>
<feature type="transmembrane region" description="Helical" evidence="1">
    <location>
        <begin position="323"/>
        <end position="342"/>
    </location>
</feature>
<organism evidence="4 5">
    <name type="scientific">Microvirga terrestris</name>
    <dbReference type="NCBI Taxonomy" id="2791024"/>
    <lineage>
        <taxon>Bacteria</taxon>
        <taxon>Pseudomonadati</taxon>
        <taxon>Pseudomonadota</taxon>
        <taxon>Alphaproteobacteria</taxon>
        <taxon>Hyphomicrobiales</taxon>
        <taxon>Methylobacteriaceae</taxon>
        <taxon>Microvirga</taxon>
    </lineage>
</organism>
<evidence type="ECO:0000259" key="3">
    <source>
        <dbReference type="Pfam" id="PF19040"/>
    </source>
</evidence>
<feature type="transmembrane region" description="Helical" evidence="1">
    <location>
        <begin position="81"/>
        <end position="100"/>
    </location>
</feature>
<keyword evidence="1" id="KW-0472">Membrane</keyword>
<feature type="transmembrane region" description="Helical" evidence="1">
    <location>
        <begin position="39"/>
        <end position="60"/>
    </location>
</feature>
<sequence>MSGVMHHPHHHIIKEVQGLRAIAVLSVLIYHVWPEILPGGYVGVDVFFVISGFLITGSLLKEAEVEGRINILRFYARRIRRLLPAAALVSGAVALSIPVFPKGQWPDIVNGIAASATYVQNWYLAAQAVDYLAGNTNGPMNHFWSLSVEEQYYIFWPLILVPVLATARKAGLTSRVAFGWVTAFIGAGSLAYSVFLTPLDPGTAYFATTTRAWELALGGGLAVYLARNALSPALREILGFAGIVGIAFASLAYNDSTQFPGYAALVPTLGAAAIIASSGSQSPWSVQTILNSRLFQYLGDTSYSLYLWHWPIIVIYREITDRAPGLADGVLILLASGGLAHVSKVYVEDRFRTSSFAVGKTIAVGAGCIAATFLLGIGYLSWSDQARGPVALNGRLGAMAMLDPQYNWRDEDPSKFIPRPENVKADVPSVYATKCHQEQRRSEVLTCMYGDPTAKTKIVMIGDSHAGHLYPAFEELGREGAIYFRGLSKSACLFSLEAFYHQPFKRDYTECLEWSKNVIAWLERERPDLVLISQSPAYPESTGKGMTEAWLRLIEMGLDVRVIRSTPWLRFDADKCLSASKNWSVDCAPMRKDVFRQDLVSATADKMELRVLDLSNYLCDAERCPTVIGGILVYRDRHHLTATFAKTLSHAFRKELSIDTRAN</sequence>
<dbReference type="Proteomes" id="UP000611708">
    <property type="component" value="Unassembled WGS sequence"/>
</dbReference>
<dbReference type="Pfam" id="PF01757">
    <property type="entry name" value="Acyl_transf_3"/>
    <property type="match status" value="1"/>
</dbReference>
<keyword evidence="1" id="KW-0812">Transmembrane</keyword>
<dbReference type="PANTHER" id="PTHR23028">
    <property type="entry name" value="ACETYLTRANSFERASE"/>
    <property type="match status" value="1"/>
</dbReference>
<dbReference type="InterPro" id="IPR050879">
    <property type="entry name" value="Acyltransferase_3"/>
</dbReference>